<feature type="domain" description="Kinesin motor" evidence="6">
    <location>
        <begin position="81"/>
        <end position="393"/>
    </location>
</feature>
<dbReference type="GO" id="GO:0008017">
    <property type="term" value="F:microtubule binding"/>
    <property type="evidence" value="ECO:0007669"/>
    <property type="project" value="InterPro"/>
</dbReference>
<dbReference type="PANTHER" id="PTHR39490:SF13">
    <property type="entry name" value="FYVE-TYPE DOMAIN-CONTAINING PROTEIN"/>
    <property type="match status" value="1"/>
</dbReference>
<dbReference type="GO" id="GO:0008270">
    <property type="term" value="F:zinc ion binding"/>
    <property type="evidence" value="ECO:0007669"/>
    <property type="project" value="UniProtKB-KW"/>
</dbReference>
<comment type="similarity">
    <text evidence="5">Belongs to the TRAFAC class myosin-kinesin ATPase superfamily. Kinesin family.</text>
</comment>
<dbReference type="PANTHER" id="PTHR39490">
    <property type="entry name" value="ARRESTIN DOMAIN-CONTAINING PROTEIN D"/>
    <property type="match status" value="1"/>
</dbReference>
<dbReference type="SMART" id="SM00064">
    <property type="entry name" value="FYVE"/>
    <property type="match status" value="1"/>
</dbReference>
<accession>A0A0H5RGP7</accession>
<dbReference type="Pfam" id="PF01363">
    <property type="entry name" value="FYVE"/>
    <property type="match status" value="1"/>
</dbReference>
<keyword evidence="1" id="KW-0479">Metal-binding</keyword>
<dbReference type="SUPFAM" id="SSF57903">
    <property type="entry name" value="FYVE/PHD zinc finger"/>
    <property type="match status" value="1"/>
</dbReference>
<dbReference type="InterPro" id="IPR001752">
    <property type="entry name" value="Kinesin_motor_dom"/>
</dbReference>
<organism evidence="8">
    <name type="scientific">Spongospora subterranea</name>
    <dbReference type="NCBI Taxonomy" id="70186"/>
    <lineage>
        <taxon>Eukaryota</taxon>
        <taxon>Sar</taxon>
        <taxon>Rhizaria</taxon>
        <taxon>Endomyxa</taxon>
        <taxon>Phytomyxea</taxon>
        <taxon>Plasmodiophorida</taxon>
        <taxon>Plasmodiophoridae</taxon>
        <taxon>Spongospora</taxon>
    </lineage>
</organism>
<dbReference type="GO" id="GO:0007018">
    <property type="term" value="P:microtubule-based movement"/>
    <property type="evidence" value="ECO:0007669"/>
    <property type="project" value="InterPro"/>
</dbReference>
<name>A0A0H5RGP7_9EUKA</name>
<dbReference type="InterPro" id="IPR036961">
    <property type="entry name" value="Kinesin_motor_dom_sf"/>
</dbReference>
<keyword evidence="2 4" id="KW-0863">Zinc-finger</keyword>
<evidence type="ECO:0000256" key="5">
    <source>
        <dbReference type="PROSITE-ProRule" id="PRU00283"/>
    </source>
</evidence>
<dbReference type="InterPro" id="IPR017455">
    <property type="entry name" value="Znf_FYVE-rel"/>
</dbReference>
<dbReference type="SMART" id="SM00129">
    <property type="entry name" value="KISc"/>
    <property type="match status" value="1"/>
</dbReference>
<evidence type="ECO:0000259" key="7">
    <source>
        <dbReference type="PROSITE" id="PS50178"/>
    </source>
</evidence>
<dbReference type="Pfam" id="PF00225">
    <property type="entry name" value="Kinesin"/>
    <property type="match status" value="1"/>
</dbReference>
<sequence>PINHHHQLTGTRYPTPQSRHSSLIIVIIDYRRHQLWSTVMKIVRTPLAEHNRRESMARAFSPMSSSTIFTPIKHYERGQRAAKVFVKLRDFTKQELQQGMTEAVFASTENSSITVSAPNHEPQTKYYDAVFNGSSSCKDFYKTIYSPIIDELFVQRNIDSLLVETRLDESGKASPLQGLDHDAGHCRRALHQIFARFDQLHKSHNVAVALLEVSNEKVYNLLPGSSSGRLLRLGRSGSISSPEIPHAIVRSSKNAMLLIKTAMLRKRRSKASDCGHVVLSIRIVHRVGAQQYTSRLSMCHLAINPSGSKSGDEGNDPSTSAMNLCLEAHKWNVEHPKDFKTVPYPQSRLTRLLCSNLSDCFGTTTKIIHLAPGIDYVDSSIIALSRLSPIPLDDFCQLSTPISRTSSPSSAHSKDLEFDELPASSSSIRAVDHADKLLSPFVIHSSDLRPFRVKSLKFLRHVENVVRGQSAKRESITRMGIAFYKLAHLARSRKQTSNYLEIDINTVENKLPLDSIKNRSKDVLNDQTKIDAKNKVSVIPGNMRELKNKSGCALTRQTANSCIEQMDTDSKSGEEVISSVKSYWSPVPRSEWVSDSASAVCLACYAKFWFLNRRHHCRSCGLIFCGQCCRLNSGLPWTNTMERVCNLCIQARNTPQMAKTAMTTTKKTTS</sequence>
<dbReference type="AlphaFoldDB" id="A0A0H5RGP7"/>
<dbReference type="Gene3D" id="3.30.40.10">
    <property type="entry name" value="Zinc/RING finger domain, C3HC4 (zinc finger)"/>
    <property type="match status" value="1"/>
</dbReference>
<feature type="domain" description="FYVE-type" evidence="7">
    <location>
        <begin position="595"/>
        <end position="653"/>
    </location>
</feature>
<evidence type="ECO:0000259" key="6">
    <source>
        <dbReference type="PROSITE" id="PS50067"/>
    </source>
</evidence>
<reference evidence="8" key="1">
    <citation type="submission" date="2015-04" db="EMBL/GenBank/DDBJ databases">
        <title>The genome sequence of the plant pathogenic Rhizarian Plasmodiophora brassicae reveals insights in its biotrophic life cycle and the origin of chitin synthesis.</title>
        <authorList>
            <person name="Schwelm A."/>
            <person name="Fogelqvist J."/>
            <person name="Knaust A."/>
            <person name="Julke S."/>
            <person name="Lilja T."/>
            <person name="Dhandapani V."/>
            <person name="Bonilla-Rosso G."/>
            <person name="Karlsson M."/>
            <person name="Shevchenko A."/>
            <person name="Choi S.R."/>
            <person name="Kim H.G."/>
            <person name="Park J.Y."/>
            <person name="Lim Y.P."/>
            <person name="Ludwig-Muller J."/>
            <person name="Dixelius C."/>
        </authorList>
    </citation>
    <scope>NUCLEOTIDE SEQUENCE</scope>
    <source>
        <tissue evidence="8">Potato root galls</tissue>
    </source>
</reference>
<dbReference type="SUPFAM" id="SSF52540">
    <property type="entry name" value="P-loop containing nucleoside triphosphate hydrolases"/>
    <property type="match status" value="1"/>
</dbReference>
<evidence type="ECO:0000313" key="8">
    <source>
        <dbReference type="EMBL" id="CRZ07849.1"/>
    </source>
</evidence>
<evidence type="ECO:0000256" key="3">
    <source>
        <dbReference type="ARBA" id="ARBA00022833"/>
    </source>
</evidence>
<dbReference type="InterPro" id="IPR011011">
    <property type="entry name" value="Znf_FYVE_PHD"/>
</dbReference>
<dbReference type="GO" id="GO:0005524">
    <property type="term" value="F:ATP binding"/>
    <property type="evidence" value="ECO:0007669"/>
    <property type="project" value="InterPro"/>
</dbReference>
<dbReference type="PROSITE" id="PS50178">
    <property type="entry name" value="ZF_FYVE"/>
    <property type="match status" value="1"/>
</dbReference>
<proteinExistence type="inferred from homology"/>
<evidence type="ECO:0008006" key="9">
    <source>
        <dbReference type="Google" id="ProtNLM"/>
    </source>
</evidence>
<dbReference type="PROSITE" id="PS50067">
    <property type="entry name" value="KINESIN_MOTOR_2"/>
    <property type="match status" value="1"/>
</dbReference>
<keyword evidence="3" id="KW-0862">Zinc</keyword>
<dbReference type="InterPro" id="IPR013083">
    <property type="entry name" value="Znf_RING/FYVE/PHD"/>
</dbReference>
<dbReference type="InterPro" id="IPR052113">
    <property type="entry name" value="FYVE-type_Zinc_Finger"/>
</dbReference>
<feature type="non-terminal residue" evidence="8">
    <location>
        <position position="1"/>
    </location>
</feature>
<evidence type="ECO:0000256" key="1">
    <source>
        <dbReference type="ARBA" id="ARBA00022723"/>
    </source>
</evidence>
<protein>
    <recommendedName>
        <fullName evidence="9">FYVE-type domain-containing protein</fullName>
    </recommendedName>
</protein>
<evidence type="ECO:0000256" key="2">
    <source>
        <dbReference type="ARBA" id="ARBA00022771"/>
    </source>
</evidence>
<dbReference type="InterPro" id="IPR000306">
    <property type="entry name" value="Znf_FYVE"/>
</dbReference>
<comment type="caution">
    <text evidence="5">Lacks conserved residue(s) required for the propagation of feature annotation.</text>
</comment>
<dbReference type="Gene3D" id="3.40.850.10">
    <property type="entry name" value="Kinesin motor domain"/>
    <property type="match status" value="1"/>
</dbReference>
<evidence type="ECO:0000256" key="4">
    <source>
        <dbReference type="PROSITE-ProRule" id="PRU00091"/>
    </source>
</evidence>
<dbReference type="EMBL" id="HACM01007407">
    <property type="protein sequence ID" value="CRZ07849.1"/>
    <property type="molecule type" value="Transcribed_RNA"/>
</dbReference>
<dbReference type="GO" id="GO:0003777">
    <property type="term" value="F:microtubule motor activity"/>
    <property type="evidence" value="ECO:0007669"/>
    <property type="project" value="InterPro"/>
</dbReference>
<dbReference type="InterPro" id="IPR027417">
    <property type="entry name" value="P-loop_NTPase"/>
</dbReference>